<comment type="caution">
    <text evidence="2">The sequence shown here is derived from an EMBL/GenBank/DDBJ whole genome shotgun (WGS) entry which is preliminary data.</text>
</comment>
<dbReference type="EMBL" id="AFMF02000041">
    <property type="protein sequence ID" value="EMM93049.1"/>
    <property type="molecule type" value="Genomic_DNA"/>
</dbReference>
<protein>
    <submittedName>
        <fullName evidence="2">Uncharacterized protein</fullName>
    </submittedName>
</protein>
<gene>
    <name evidence="2" type="ORF">LEP1GSC158_0222</name>
</gene>
<sequence>MQITTSKIRFNFKTLIFLYITRNRNYKVSQFTFRVMRNHLFNYIILCILVPFIIFPSPVEDFLNPEKKEKLQLLLKIRFLKKILRKKNT</sequence>
<keyword evidence="1" id="KW-0472">Membrane</keyword>
<keyword evidence="1" id="KW-0812">Transmembrane</keyword>
<proteinExistence type="predicted"/>
<feature type="transmembrane region" description="Helical" evidence="1">
    <location>
        <begin position="40"/>
        <end position="59"/>
    </location>
</feature>
<name>M6HDW1_LEPIR</name>
<evidence type="ECO:0000313" key="2">
    <source>
        <dbReference type="EMBL" id="EMM93049.1"/>
    </source>
</evidence>
<evidence type="ECO:0000313" key="3">
    <source>
        <dbReference type="Proteomes" id="UP000012089"/>
    </source>
</evidence>
<reference evidence="2 3" key="1">
    <citation type="submission" date="2013-01" db="EMBL/GenBank/DDBJ databases">
        <authorList>
            <person name="Harkins D.M."/>
            <person name="Durkin A.S."/>
            <person name="Brinkac L.M."/>
            <person name="Haft D.H."/>
            <person name="Selengut J.D."/>
            <person name="Sanka R."/>
            <person name="DePew J."/>
            <person name="Purushe J."/>
            <person name="Tulsiani S.M."/>
            <person name="Graham G.C."/>
            <person name="Burns M.-A."/>
            <person name="Dohnt M.F."/>
            <person name="Smythe L.D."/>
            <person name="McKay D.B."/>
            <person name="Craig S.B."/>
            <person name="Vinetz J.M."/>
            <person name="Sutton G.G."/>
            <person name="Nierman W.C."/>
            <person name="Fouts D.E."/>
        </authorList>
    </citation>
    <scope>NUCLEOTIDE SEQUENCE [LARGE SCALE GENOMIC DNA]</scope>
    <source>
        <strain evidence="2 3">LT2156</strain>
    </source>
</reference>
<organism evidence="2 3">
    <name type="scientific">Leptospira interrogans serovar Zanoni str. LT2156</name>
    <dbReference type="NCBI Taxonomy" id="1001601"/>
    <lineage>
        <taxon>Bacteria</taxon>
        <taxon>Pseudomonadati</taxon>
        <taxon>Spirochaetota</taxon>
        <taxon>Spirochaetia</taxon>
        <taxon>Leptospirales</taxon>
        <taxon>Leptospiraceae</taxon>
        <taxon>Leptospira</taxon>
    </lineage>
</organism>
<keyword evidence="1" id="KW-1133">Transmembrane helix</keyword>
<accession>M6HDW1</accession>
<dbReference type="AlphaFoldDB" id="M6HDW1"/>
<evidence type="ECO:0000256" key="1">
    <source>
        <dbReference type="SAM" id="Phobius"/>
    </source>
</evidence>
<dbReference type="Proteomes" id="UP000012089">
    <property type="component" value="Unassembled WGS sequence"/>
</dbReference>